<dbReference type="Pfam" id="PF05016">
    <property type="entry name" value="ParE_toxin"/>
    <property type="match status" value="1"/>
</dbReference>
<dbReference type="KEGG" id="piv:NCTC13079_00629"/>
<name>A0A3S4YP77_9FIRM</name>
<dbReference type="SUPFAM" id="SSF143011">
    <property type="entry name" value="RelE-like"/>
    <property type="match status" value="1"/>
</dbReference>
<gene>
    <name evidence="3" type="primary">relG</name>
    <name evidence="3" type="ORF">NCTC13079_00629</name>
</gene>
<dbReference type="InterPro" id="IPR007712">
    <property type="entry name" value="RelE/ParE_toxin"/>
</dbReference>
<evidence type="ECO:0000313" key="3">
    <source>
        <dbReference type="EMBL" id="VEJ35323.1"/>
    </source>
</evidence>
<dbReference type="InterPro" id="IPR035093">
    <property type="entry name" value="RelE/ParE_toxin_dom_sf"/>
</dbReference>
<dbReference type="PANTHER" id="PTHR35601:SF1">
    <property type="entry name" value="TOXIN RELE"/>
    <property type="match status" value="1"/>
</dbReference>
<dbReference type="AlphaFoldDB" id="A0A3S4YP77"/>
<dbReference type="NCBIfam" id="TIGR02385">
    <property type="entry name" value="RelE_StbE"/>
    <property type="match status" value="1"/>
</dbReference>
<proteinExistence type="inferred from homology"/>
<dbReference type="GO" id="GO:0016787">
    <property type="term" value="F:hydrolase activity"/>
    <property type="evidence" value="ECO:0007669"/>
    <property type="project" value="UniProtKB-KW"/>
</dbReference>
<protein>
    <submittedName>
        <fullName evidence="3">Toxin RelG</fullName>
        <ecNumber evidence="3">3.1.-.-</ecNumber>
    </submittedName>
</protein>
<organism evidence="3 4">
    <name type="scientific">Aedoeadaptatus ivorii</name>
    <dbReference type="NCBI Taxonomy" id="54006"/>
    <lineage>
        <taxon>Bacteria</taxon>
        <taxon>Bacillati</taxon>
        <taxon>Bacillota</taxon>
        <taxon>Tissierellia</taxon>
        <taxon>Tissierellales</taxon>
        <taxon>Peptoniphilaceae</taxon>
        <taxon>Aedoeadaptatus</taxon>
    </lineage>
</organism>
<dbReference type="RefSeq" id="WP_126465136.1">
    <property type="nucleotide sequence ID" value="NZ_JAUSWF010000001.1"/>
</dbReference>
<evidence type="ECO:0000256" key="2">
    <source>
        <dbReference type="ARBA" id="ARBA00022649"/>
    </source>
</evidence>
<keyword evidence="4" id="KW-1185">Reference proteome</keyword>
<dbReference type="EMBL" id="LR134523">
    <property type="protein sequence ID" value="VEJ35323.1"/>
    <property type="molecule type" value="Genomic_DNA"/>
</dbReference>
<dbReference type="EC" id="3.1.-.-" evidence="3"/>
<dbReference type="Gene3D" id="3.30.2310.20">
    <property type="entry name" value="RelE-like"/>
    <property type="match status" value="1"/>
</dbReference>
<keyword evidence="3" id="KW-0378">Hydrolase</keyword>
<comment type="similarity">
    <text evidence="1">Belongs to the RelE toxin family.</text>
</comment>
<dbReference type="Proteomes" id="UP000269544">
    <property type="component" value="Chromosome"/>
</dbReference>
<dbReference type="OrthoDB" id="9805098at2"/>
<dbReference type="PANTHER" id="PTHR35601">
    <property type="entry name" value="TOXIN RELE"/>
    <property type="match status" value="1"/>
</dbReference>
<reference evidence="3 4" key="1">
    <citation type="submission" date="2018-12" db="EMBL/GenBank/DDBJ databases">
        <authorList>
            <consortium name="Pathogen Informatics"/>
        </authorList>
    </citation>
    <scope>NUCLEOTIDE SEQUENCE [LARGE SCALE GENOMIC DNA]</scope>
    <source>
        <strain evidence="3 4">NCTC13079</strain>
    </source>
</reference>
<sequence>MSYTLIYSEQSLRQLKKLDKAVSTRIRKYLRKIESLEEPRYRGKALSQNLRGFWRYRVGDYRILCEIDDNKLIIVAIDIEHRKKIYKK</sequence>
<evidence type="ECO:0000313" key="4">
    <source>
        <dbReference type="Proteomes" id="UP000269544"/>
    </source>
</evidence>
<evidence type="ECO:0000256" key="1">
    <source>
        <dbReference type="ARBA" id="ARBA00006226"/>
    </source>
</evidence>
<accession>A0A3S4YP77</accession>
<keyword evidence="2" id="KW-1277">Toxin-antitoxin system</keyword>